<evidence type="ECO:0000256" key="4">
    <source>
        <dbReference type="ARBA" id="ARBA00022927"/>
    </source>
</evidence>
<evidence type="ECO:0000256" key="2">
    <source>
        <dbReference type="ARBA" id="ARBA00009150"/>
    </source>
</evidence>
<protein>
    <submittedName>
        <fullName evidence="8">Uncharacterized protein</fullName>
    </submittedName>
</protein>
<comment type="subcellular location">
    <subcellularLocation>
        <location evidence="1">Golgi apparatus</location>
        <location evidence="1">trans-Golgi network</location>
    </subcellularLocation>
</comment>
<dbReference type="GO" id="GO:0019905">
    <property type="term" value="F:syntaxin binding"/>
    <property type="evidence" value="ECO:0007669"/>
    <property type="project" value="TreeGrafter"/>
</dbReference>
<gene>
    <name evidence="8" type="ORF">N0V84_011516</name>
</gene>
<dbReference type="GO" id="GO:0042147">
    <property type="term" value="P:retrograde transport, endosome to Golgi"/>
    <property type="evidence" value="ECO:0007669"/>
    <property type="project" value="InterPro"/>
</dbReference>
<comment type="similarity">
    <text evidence="2">Belongs to the VPS54 family.</text>
</comment>
<reference evidence="8" key="1">
    <citation type="submission" date="2022-10" db="EMBL/GenBank/DDBJ databases">
        <title>Tapping the CABI collections for fungal endophytes: first genome assemblies for Collariella, Neodidymelliopsis, Ascochyta clinopodiicola, Didymella pomorum, Didymosphaeria variabile, Neocosmospora piperis and Neocucurbitaria cava.</title>
        <authorList>
            <person name="Hill R."/>
        </authorList>
    </citation>
    <scope>NUCLEOTIDE SEQUENCE</scope>
    <source>
        <strain evidence="8">IMI 366586</strain>
    </source>
</reference>
<keyword evidence="6 7" id="KW-0175">Coiled coil</keyword>
<evidence type="ECO:0000256" key="6">
    <source>
        <dbReference type="ARBA" id="ARBA00023054"/>
    </source>
</evidence>
<dbReference type="PANTHER" id="PTHR12965">
    <property type="entry name" value="VACUOLAR PROTEIN SORTING 54"/>
    <property type="match status" value="1"/>
</dbReference>
<evidence type="ECO:0000256" key="5">
    <source>
        <dbReference type="ARBA" id="ARBA00023034"/>
    </source>
</evidence>
<comment type="caution">
    <text evidence="8">The sequence shown here is derived from an EMBL/GenBank/DDBJ whole genome shotgun (WGS) entry which is preliminary data.</text>
</comment>
<dbReference type="GO" id="GO:0000938">
    <property type="term" value="C:GARP complex"/>
    <property type="evidence" value="ECO:0007669"/>
    <property type="project" value="InterPro"/>
</dbReference>
<dbReference type="AlphaFoldDB" id="A0A9W8TB17"/>
<evidence type="ECO:0000313" key="8">
    <source>
        <dbReference type="EMBL" id="KAJ4309408.1"/>
    </source>
</evidence>
<dbReference type="GO" id="GO:0006896">
    <property type="term" value="P:Golgi to vacuole transport"/>
    <property type="evidence" value="ECO:0007669"/>
    <property type="project" value="TreeGrafter"/>
</dbReference>
<keyword evidence="3" id="KW-0813">Transport</keyword>
<organism evidence="8 9">
    <name type="scientific">Fusarium piperis</name>
    <dbReference type="NCBI Taxonomy" id="1435070"/>
    <lineage>
        <taxon>Eukaryota</taxon>
        <taxon>Fungi</taxon>
        <taxon>Dikarya</taxon>
        <taxon>Ascomycota</taxon>
        <taxon>Pezizomycotina</taxon>
        <taxon>Sordariomycetes</taxon>
        <taxon>Hypocreomycetidae</taxon>
        <taxon>Hypocreales</taxon>
        <taxon>Nectriaceae</taxon>
        <taxon>Fusarium</taxon>
        <taxon>Fusarium solani species complex</taxon>
    </lineage>
</organism>
<dbReference type="InterPro" id="IPR039745">
    <property type="entry name" value="Vps54"/>
</dbReference>
<accession>A0A9W8TB17</accession>
<dbReference type="GO" id="GO:0005829">
    <property type="term" value="C:cytosol"/>
    <property type="evidence" value="ECO:0007669"/>
    <property type="project" value="GOC"/>
</dbReference>
<evidence type="ECO:0000256" key="1">
    <source>
        <dbReference type="ARBA" id="ARBA00004601"/>
    </source>
</evidence>
<proteinExistence type="inferred from homology"/>
<name>A0A9W8TB17_9HYPO</name>
<dbReference type="EMBL" id="JAPEUR010000437">
    <property type="protein sequence ID" value="KAJ4309408.1"/>
    <property type="molecule type" value="Genomic_DNA"/>
</dbReference>
<feature type="coiled-coil region" evidence="7">
    <location>
        <begin position="66"/>
        <end position="93"/>
    </location>
</feature>
<evidence type="ECO:0000256" key="3">
    <source>
        <dbReference type="ARBA" id="ARBA00022448"/>
    </source>
</evidence>
<keyword evidence="5" id="KW-0333">Golgi apparatus</keyword>
<dbReference type="OrthoDB" id="10259024at2759"/>
<dbReference type="GO" id="GO:0015031">
    <property type="term" value="P:protein transport"/>
    <property type="evidence" value="ECO:0007669"/>
    <property type="project" value="UniProtKB-KW"/>
</dbReference>
<dbReference type="PANTHER" id="PTHR12965:SF0">
    <property type="entry name" value="VACUOLAR PROTEIN SORTING-ASSOCIATED PROTEIN 54"/>
    <property type="match status" value="1"/>
</dbReference>
<keyword evidence="4" id="KW-0653">Protein transport</keyword>
<keyword evidence="9" id="KW-1185">Reference proteome</keyword>
<sequence>MEFGICKTNYARLVAVNGVTERSEVVPPLPETLDEKKATQQTQVQGHHRKPWQPTRYCKKSYLGLLQELHTEVADSIKRIKALTNELHVLDQEIAVSGLHIAHKRQQWGNLQKFHDAILQLQRIVKNVAACESLIEDGNIDKASESIASLEKLICGELGFSTPPCRVDGQIVQLRDLRDAVALQGVHDDLATLRLRIGKAYETQFLSLLLGDLRFNSEAVSKQEVLIRWTGAFARPRGASTQEQPVVPSYLSSTDRLRSELFETLTSLYRAKHLMVAAIAYREVVLKRDPKSRLPAPAQRK</sequence>
<evidence type="ECO:0000313" key="9">
    <source>
        <dbReference type="Proteomes" id="UP001140502"/>
    </source>
</evidence>
<dbReference type="Proteomes" id="UP001140502">
    <property type="component" value="Unassembled WGS sequence"/>
</dbReference>
<evidence type="ECO:0000256" key="7">
    <source>
        <dbReference type="SAM" id="Coils"/>
    </source>
</evidence>